<keyword evidence="1" id="KW-0472">Membrane</keyword>
<evidence type="ECO:0000313" key="3">
    <source>
        <dbReference type="EMBL" id="KAJ6807400.1"/>
    </source>
</evidence>
<dbReference type="Gene3D" id="2.40.30.300">
    <property type="match status" value="1"/>
</dbReference>
<protein>
    <submittedName>
        <fullName evidence="3">DExH-box ATP-dependent RNA helicase DExH10</fullName>
    </submittedName>
</protein>
<evidence type="ECO:0000313" key="4">
    <source>
        <dbReference type="Proteomes" id="UP001140949"/>
    </source>
</evidence>
<dbReference type="PANTHER" id="PTHR14363:SF21">
    <property type="entry name" value="HEPARANASE-LIKE PROTEIN 1"/>
    <property type="match status" value="1"/>
</dbReference>
<keyword evidence="1" id="KW-1133">Transmembrane helix</keyword>
<dbReference type="GO" id="GO:0009505">
    <property type="term" value="C:plant-type cell wall"/>
    <property type="evidence" value="ECO:0007669"/>
    <property type="project" value="TreeGrafter"/>
</dbReference>
<keyword evidence="2" id="KW-0732">Signal</keyword>
<feature type="signal peptide" evidence="2">
    <location>
        <begin position="1"/>
        <end position="19"/>
    </location>
</feature>
<keyword evidence="1" id="KW-0812">Transmembrane</keyword>
<evidence type="ECO:0000256" key="1">
    <source>
        <dbReference type="SAM" id="Phobius"/>
    </source>
</evidence>
<organism evidence="3 4">
    <name type="scientific">Iris pallida</name>
    <name type="common">Sweet iris</name>
    <dbReference type="NCBI Taxonomy" id="29817"/>
    <lineage>
        <taxon>Eukaryota</taxon>
        <taxon>Viridiplantae</taxon>
        <taxon>Streptophyta</taxon>
        <taxon>Embryophyta</taxon>
        <taxon>Tracheophyta</taxon>
        <taxon>Spermatophyta</taxon>
        <taxon>Magnoliopsida</taxon>
        <taxon>Liliopsida</taxon>
        <taxon>Asparagales</taxon>
        <taxon>Iridaceae</taxon>
        <taxon>Iridoideae</taxon>
        <taxon>Irideae</taxon>
        <taxon>Iris</taxon>
    </lineage>
</organism>
<gene>
    <name evidence="3" type="ORF">M6B38_172990</name>
</gene>
<dbReference type="AlphaFoldDB" id="A0AAX6ETI6"/>
<dbReference type="GO" id="GO:0016020">
    <property type="term" value="C:membrane"/>
    <property type="evidence" value="ECO:0007669"/>
    <property type="project" value="InterPro"/>
</dbReference>
<keyword evidence="3" id="KW-0378">Hydrolase</keyword>
<evidence type="ECO:0000256" key="2">
    <source>
        <dbReference type="SAM" id="SignalP"/>
    </source>
</evidence>
<dbReference type="EMBL" id="JANAVB010033892">
    <property type="protein sequence ID" value="KAJ6807400.1"/>
    <property type="molecule type" value="Genomic_DNA"/>
</dbReference>
<sequence>MGIRFLLFFFLFSLPGIMCKESPDVTIIVHGSALAAETNDEFVCATIDWWPPQKCNYNQCPWGKASVFNLVKVRDGGTDWGWGVVVNVVKKPGTALASGVTPSVVPITLLILCYIVLLA</sequence>
<dbReference type="Proteomes" id="UP001140949">
    <property type="component" value="Unassembled WGS sequence"/>
</dbReference>
<name>A0AAX6ETI6_IRIPA</name>
<accession>A0AAX6ETI6</accession>
<keyword evidence="3" id="KW-0067">ATP-binding</keyword>
<reference evidence="3" key="1">
    <citation type="journal article" date="2023" name="GigaByte">
        <title>Genome assembly of the bearded iris, Iris pallida Lam.</title>
        <authorList>
            <person name="Bruccoleri R.E."/>
            <person name="Oakeley E.J."/>
            <person name="Faust A.M.E."/>
            <person name="Altorfer M."/>
            <person name="Dessus-Babus S."/>
            <person name="Burckhardt D."/>
            <person name="Oertli M."/>
            <person name="Naumann U."/>
            <person name="Petersen F."/>
            <person name="Wong J."/>
        </authorList>
    </citation>
    <scope>NUCLEOTIDE SEQUENCE</scope>
    <source>
        <strain evidence="3">GSM-AAB239-AS_SAM_17_03QT</strain>
    </source>
</reference>
<dbReference type="InterPro" id="IPR005199">
    <property type="entry name" value="Glyco_hydro_79"/>
</dbReference>
<feature type="transmembrane region" description="Helical" evidence="1">
    <location>
        <begin position="95"/>
        <end position="117"/>
    </location>
</feature>
<keyword evidence="3" id="KW-0347">Helicase</keyword>
<comment type="caution">
    <text evidence="3">The sequence shown here is derived from an EMBL/GenBank/DDBJ whole genome shotgun (WGS) entry which is preliminary data.</text>
</comment>
<dbReference type="GO" id="GO:0004566">
    <property type="term" value="F:beta-glucuronidase activity"/>
    <property type="evidence" value="ECO:0007669"/>
    <property type="project" value="TreeGrafter"/>
</dbReference>
<reference evidence="3" key="2">
    <citation type="submission" date="2023-04" db="EMBL/GenBank/DDBJ databases">
        <authorList>
            <person name="Bruccoleri R.E."/>
            <person name="Oakeley E.J."/>
            <person name="Faust A.-M."/>
            <person name="Dessus-Babus S."/>
            <person name="Altorfer M."/>
            <person name="Burckhardt D."/>
            <person name="Oertli M."/>
            <person name="Naumann U."/>
            <person name="Petersen F."/>
            <person name="Wong J."/>
        </authorList>
    </citation>
    <scope>NUCLEOTIDE SEQUENCE</scope>
    <source>
        <strain evidence="3">GSM-AAB239-AS_SAM_17_03QT</strain>
        <tissue evidence="3">Leaf</tissue>
    </source>
</reference>
<keyword evidence="4" id="KW-1185">Reference proteome</keyword>
<dbReference type="PANTHER" id="PTHR14363">
    <property type="entry name" value="HEPARANASE-RELATED"/>
    <property type="match status" value="1"/>
</dbReference>
<feature type="chain" id="PRO_5043949036" evidence="2">
    <location>
        <begin position="20"/>
        <end position="119"/>
    </location>
</feature>
<keyword evidence="3" id="KW-0547">Nucleotide-binding</keyword>
<dbReference type="Pfam" id="PF03662">
    <property type="entry name" value="Glyco_hydro_79n"/>
    <property type="match status" value="1"/>
</dbReference>
<proteinExistence type="predicted"/>
<dbReference type="GO" id="GO:0004386">
    <property type="term" value="F:helicase activity"/>
    <property type="evidence" value="ECO:0007669"/>
    <property type="project" value="UniProtKB-KW"/>
</dbReference>